<reference evidence="4" key="1">
    <citation type="submission" date="2016-10" db="EMBL/GenBank/DDBJ databases">
        <authorList>
            <person name="Varghese N."/>
            <person name="Submissions S."/>
        </authorList>
    </citation>
    <scope>NUCLEOTIDE SEQUENCE [LARGE SCALE GENOMIC DNA]</scope>
    <source>
        <strain evidence="4">DSM 173</strain>
    </source>
</reference>
<dbReference type="EMBL" id="FNOW01000008">
    <property type="protein sequence ID" value="SDX64936.1"/>
    <property type="molecule type" value="Genomic_DNA"/>
</dbReference>
<keyword evidence="4" id="KW-1185">Reference proteome</keyword>
<dbReference type="SUPFAM" id="SSF54523">
    <property type="entry name" value="Pili subunits"/>
    <property type="match status" value="1"/>
</dbReference>
<dbReference type="OrthoDB" id="5296638at2"/>
<organism evidence="3 4">
    <name type="scientific">Allochromatium warmingii</name>
    <name type="common">Chromatium warmingii</name>
    <dbReference type="NCBI Taxonomy" id="61595"/>
    <lineage>
        <taxon>Bacteria</taxon>
        <taxon>Pseudomonadati</taxon>
        <taxon>Pseudomonadota</taxon>
        <taxon>Gammaproteobacteria</taxon>
        <taxon>Chromatiales</taxon>
        <taxon>Chromatiaceae</taxon>
        <taxon>Allochromatium</taxon>
    </lineage>
</organism>
<dbReference type="PANTHER" id="PTHR30093">
    <property type="entry name" value="GENERAL SECRETION PATHWAY PROTEIN G"/>
    <property type="match status" value="1"/>
</dbReference>
<evidence type="ECO:0000256" key="2">
    <source>
        <dbReference type="SAM" id="Phobius"/>
    </source>
</evidence>
<dbReference type="PRINTS" id="PR00813">
    <property type="entry name" value="BCTERIALGSPG"/>
</dbReference>
<dbReference type="RefSeq" id="WP_091332538.1">
    <property type="nucleotide sequence ID" value="NZ_FNOW01000008.1"/>
</dbReference>
<dbReference type="InterPro" id="IPR031982">
    <property type="entry name" value="PilE-like"/>
</dbReference>
<keyword evidence="2" id="KW-0812">Transmembrane</keyword>
<accession>A0A1H3DEX0</accession>
<gene>
    <name evidence="3" type="ORF">SAMN05421644_10896</name>
</gene>
<evidence type="ECO:0000313" key="4">
    <source>
        <dbReference type="Proteomes" id="UP000198672"/>
    </source>
</evidence>
<dbReference type="Pfam" id="PF16732">
    <property type="entry name" value="ComP_DUS"/>
    <property type="match status" value="1"/>
</dbReference>
<dbReference type="InterPro" id="IPR000983">
    <property type="entry name" value="Bac_GSPG_pilin"/>
</dbReference>
<dbReference type="AlphaFoldDB" id="A0A1H3DEX0"/>
<dbReference type="STRING" id="61595.SAMN05421644_10896"/>
<evidence type="ECO:0000313" key="3">
    <source>
        <dbReference type="EMBL" id="SDX64936.1"/>
    </source>
</evidence>
<dbReference type="InterPro" id="IPR012902">
    <property type="entry name" value="N_methyl_site"/>
</dbReference>
<dbReference type="PANTHER" id="PTHR30093:SF47">
    <property type="entry name" value="TYPE IV PILUS NON-CORE MINOR PILIN PILE"/>
    <property type="match status" value="1"/>
</dbReference>
<proteinExistence type="predicted"/>
<dbReference type="Proteomes" id="UP000198672">
    <property type="component" value="Unassembled WGS sequence"/>
</dbReference>
<dbReference type="Gene3D" id="3.30.700.10">
    <property type="entry name" value="Glycoprotein, Type 4 Pilin"/>
    <property type="match status" value="1"/>
</dbReference>
<sequence length="129" mass="13931">MQKYGFTLIELMIVVAIIGILAAIAYPSYQSHVVKTRRVTAESCLLELAQFMERYYTSNMSYANAALPTTQCQTDLGDFYTFQFAASTPTAATYTIQAVAKGSQATSDSSCATLAITHTGTKSPATGCW</sequence>
<keyword evidence="2" id="KW-0472">Membrane</keyword>
<feature type="transmembrane region" description="Helical" evidence="2">
    <location>
        <begin position="6"/>
        <end position="29"/>
    </location>
</feature>
<dbReference type="NCBIfam" id="TIGR02532">
    <property type="entry name" value="IV_pilin_GFxxxE"/>
    <property type="match status" value="1"/>
</dbReference>
<dbReference type="GO" id="GO:0043683">
    <property type="term" value="P:type IV pilus assembly"/>
    <property type="evidence" value="ECO:0007669"/>
    <property type="project" value="InterPro"/>
</dbReference>
<name>A0A1H3DEX0_ALLWA</name>
<dbReference type="Pfam" id="PF07963">
    <property type="entry name" value="N_methyl"/>
    <property type="match status" value="1"/>
</dbReference>
<keyword evidence="1" id="KW-0488">Methylation</keyword>
<evidence type="ECO:0000256" key="1">
    <source>
        <dbReference type="ARBA" id="ARBA00022481"/>
    </source>
</evidence>
<dbReference type="GO" id="GO:0015628">
    <property type="term" value="P:protein secretion by the type II secretion system"/>
    <property type="evidence" value="ECO:0007669"/>
    <property type="project" value="InterPro"/>
</dbReference>
<dbReference type="GO" id="GO:0015627">
    <property type="term" value="C:type II protein secretion system complex"/>
    <property type="evidence" value="ECO:0007669"/>
    <property type="project" value="InterPro"/>
</dbReference>
<protein>
    <submittedName>
        <fullName evidence="3">Type IV pilus assembly protein PilE</fullName>
    </submittedName>
</protein>
<dbReference type="InterPro" id="IPR045584">
    <property type="entry name" value="Pilin-like"/>
</dbReference>
<keyword evidence="2" id="KW-1133">Transmembrane helix</keyword>